<dbReference type="GO" id="GO:0008233">
    <property type="term" value="F:peptidase activity"/>
    <property type="evidence" value="ECO:0007669"/>
    <property type="project" value="UniProtKB-KW"/>
</dbReference>
<protein>
    <submittedName>
        <fullName evidence="5">Putative intracellular protease/amidase</fullName>
    </submittedName>
</protein>
<gene>
    <name evidence="5" type="ORF">EV385_6110</name>
</gene>
<dbReference type="Proteomes" id="UP000292564">
    <property type="component" value="Unassembled WGS sequence"/>
</dbReference>
<sequence>MVITGADSLTLADGTSHPTGYWAEEVVASHRALREAGIEVDIATPGGVRPTVDPISLDERGGVPEAAAAEFRAYLESLDDQLARPLVLAEVDAADYDGVYLPGGHGPMQDLARDADLGRLLTDTDRSGKIVAALCHGPAGLLSAVGADGAFAFAGRRLTVFTDEEEGQGGLKDASPYLVESRLRGLGAVVESGPAWSSTVVVDRNVITGQNPQSSADTAHQVVKALG</sequence>
<reference evidence="5 6" key="1">
    <citation type="submission" date="2019-02" db="EMBL/GenBank/DDBJ databases">
        <title>Sequencing the genomes of 1000 actinobacteria strains.</title>
        <authorList>
            <person name="Klenk H.-P."/>
        </authorList>
    </citation>
    <scope>NUCLEOTIDE SEQUENCE [LARGE SCALE GENOMIC DNA]</scope>
    <source>
        <strain evidence="5 6">DSM 45162</strain>
    </source>
</reference>
<keyword evidence="1" id="KW-0346">Stress response</keyword>
<name>A0A4Q7ZSK6_9ACTN</name>
<evidence type="ECO:0000313" key="6">
    <source>
        <dbReference type="Proteomes" id="UP000292564"/>
    </source>
</evidence>
<dbReference type="EMBL" id="SHKY01000001">
    <property type="protein sequence ID" value="RZU54170.1"/>
    <property type="molecule type" value="Genomic_DNA"/>
</dbReference>
<evidence type="ECO:0000259" key="4">
    <source>
        <dbReference type="Pfam" id="PF01965"/>
    </source>
</evidence>
<keyword evidence="5" id="KW-0378">Hydrolase</keyword>
<dbReference type="InterPro" id="IPR029062">
    <property type="entry name" value="Class_I_gatase-like"/>
</dbReference>
<comment type="caution">
    <text evidence="5">The sequence shown here is derived from an EMBL/GenBank/DDBJ whole genome shotgun (WGS) entry which is preliminary data.</text>
</comment>
<feature type="domain" description="DJ-1/PfpI" evidence="4">
    <location>
        <begin position="24"/>
        <end position="224"/>
    </location>
</feature>
<dbReference type="GO" id="GO:0005737">
    <property type="term" value="C:cytoplasm"/>
    <property type="evidence" value="ECO:0007669"/>
    <property type="project" value="TreeGrafter"/>
</dbReference>
<dbReference type="Gene3D" id="3.40.50.880">
    <property type="match status" value="1"/>
</dbReference>
<dbReference type="PANTHER" id="PTHR48094:SF11">
    <property type="entry name" value="GLUTATHIONE-INDEPENDENT GLYOXALASE HSP31-RELATED"/>
    <property type="match status" value="1"/>
</dbReference>
<evidence type="ECO:0000256" key="3">
    <source>
        <dbReference type="ARBA" id="ARBA00038493"/>
    </source>
</evidence>
<evidence type="ECO:0000256" key="1">
    <source>
        <dbReference type="ARBA" id="ARBA00023016"/>
    </source>
</evidence>
<dbReference type="GO" id="GO:0006508">
    <property type="term" value="P:proteolysis"/>
    <property type="evidence" value="ECO:0007669"/>
    <property type="project" value="UniProtKB-KW"/>
</dbReference>
<dbReference type="GO" id="GO:0019243">
    <property type="term" value="P:methylglyoxal catabolic process to D-lactate via S-lactoyl-glutathione"/>
    <property type="evidence" value="ECO:0007669"/>
    <property type="project" value="TreeGrafter"/>
</dbReference>
<evidence type="ECO:0000256" key="2">
    <source>
        <dbReference type="ARBA" id="ARBA00023239"/>
    </source>
</evidence>
<keyword evidence="5" id="KW-0645">Protease</keyword>
<comment type="similarity">
    <text evidence="3">Belongs to the peptidase C56 family. HSP31-like subfamily.</text>
</comment>
<accession>A0A4Q7ZSK6</accession>
<dbReference type="InterPro" id="IPR002818">
    <property type="entry name" value="DJ-1/PfpI"/>
</dbReference>
<dbReference type="PANTHER" id="PTHR48094">
    <property type="entry name" value="PROTEIN/NUCLEIC ACID DEGLYCASE DJ-1-RELATED"/>
    <property type="match status" value="1"/>
</dbReference>
<dbReference type="SUPFAM" id="SSF52317">
    <property type="entry name" value="Class I glutamine amidotransferase-like"/>
    <property type="match status" value="1"/>
</dbReference>
<dbReference type="GO" id="GO:0019172">
    <property type="term" value="F:glyoxalase III activity"/>
    <property type="evidence" value="ECO:0007669"/>
    <property type="project" value="TreeGrafter"/>
</dbReference>
<keyword evidence="2" id="KW-0456">Lyase</keyword>
<dbReference type="InterPro" id="IPR050325">
    <property type="entry name" value="Prot/Nucl_acid_deglycase"/>
</dbReference>
<dbReference type="AlphaFoldDB" id="A0A4Q7ZSK6"/>
<dbReference type="Pfam" id="PF01965">
    <property type="entry name" value="DJ-1_PfpI"/>
    <property type="match status" value="1"/>
</dbReference>
<organism evidence="5 6">
    <name type="scientific">Krasilnikovia cinnamomea</name>
    <dbReference type="NCBI Taxonomy" id="349313"/>
    <lineage>
        <taxon>Bacteria</taxon>
        <taxon>Bacillati</taxon>
        <taxon>Actinomycetota</taxon>
        <taxon>Actinomycetes</taxon>
        <taxon>Micromonosporales</taxon>
        <taxon>Micromonosporaceae</taxon>
        <taxon>Krasilnikovia</taxon>
    </lineage>
</organism>
<proteinExistence type="inferred from homology"/>
<dbReference type="CDD" id="cd03141">
    <property type="entry name" value="GATase1_Hsp31_like"/>
    <property type="match status" value="1"/>
</dbReference>
<evidence type="ECO:0000313" key="5">
    <source>
        <dbReference type="EMBL" id="RZU54170.1"/>
    </source>
</evidence>
<keyword evidence="6" id="KW-1185">Reference proteome</keyword>